<name>A0A4P7N3H5_PYROR</name>
<dbReference type="EMBL" id="CP034205">
    <property type="protein sequence ID" value="QBZ56893.1"/>
    <property type="molecule type" value="Genomic_DNA"/>
</dbReference>
<evidence type="ECO:0000256" key="1">
    <source>
        <dbReference type="SAM" id="MobiDB-lite"/>
    </source>
</evidence>
<protein>
    <submittedName>
        <fullName evidence="2">Uncharacterized protein</fullName>
    </submittedName>
</protein>
<evidence type="ECO:0000313" key="3">
    <source>
        <dbReference type="Proteomes" id="UP000294847"/>
    </source>
</evidence>
<evidence type="ECO:0000313" key="2">
    <source>
        <dbReference type="EMBL" id="QBZ56893.1"/>
    </source>
</evidence>
<reference evidence="2 3" key="1">
    <citation type="journal article" date="2019" name="Mol. Biol. Evol.">
        <title>Blast fungal genomes show frequent chromosomal changes, gene gains and losses, and effector gene turnover.</title>
        <authorList>
            <person name="Gomez Luciano L.B."/>
            <person name="Jason Tsai I."/>
            <person name="Chuma I."/>
            <person name="Tosa Y."/>
            <person name="Chen Y.H."/>
            <person name="Li J.Y."/>
            <person name="Li M.Y."/>
            <person name="Jade Lu M.Y."/>
            <person name="Nakayashiki H."/>
            <person name="Li W.H."/>
        </authorList>
    </citation>
    <scope>NUCLEOTIDE SEQUENCE [LARGE SCALE GENOMIC DNA]</scope>
    <source>
        <strain evidence="2">MZ5-1-6</strain>
    </source>
</reference>
<organism evidence="2 3">
    <name type="scientific">Pyricularia oryzae</name>
    <name type="common">Rice blast fungus</name>
    <name type="synonym">Magnaporthe oryzae</name>
    <dbReference type="NCBI Taxonomy" id="318829"/>
    <lineage>
        <taxon>Eukaryota</taxon>
        <taxon>Fungi</taxon>
        <taxon>Dikarya</taxon>
        <taxon>Ascomycota</taxon>
        <taxon>Pezizomycotina</taxon>
        <taxon>Sordariomycetes</taxon>
        <taxon>Sordariomycetidae</taxon>
        <taxon>Magnaporthales</taxon>
        <taxon>Pyriculariaceae</taxon>
        <taxon>Pyricularia</taxon>
    </lineage>
</organism>
<gene>
    <name evidence="2" type="ORF">PoMZ_01811</name>
</gene>
<dbReference type="AlphaFoldDB" id="A0A4P7N3H5"/>
<feature type="compositionally biased region" description="Polar residues" evidence="1">
    <location>
        <begin position="1"/>
        <end position="13"/>
    </location>
</feature>
<proteinExistence type="predicted"/>
<dbReference type="Proteomes" id="UP000294847">
    <property type="component" value="Chromosome 2"/>
</dbReference>
<accession>A0A4P7N3H5</accession>
<sequence length="162" mass="18231">MAERQASSRQQQPPGVARTRHAAVPSASVRRNLFQGQLTRRPTLQNGTSSSSSGDSRLHLEDDAQGSDIVVRDQNGDVELDLPPTPPIDDMDEVVLDSRQQNEKERQRLADVVRHHQINQNSIPVQPEEILEAVRASLRAKVAALSEDNWMFEKEDLLPRRQ</sequence>
<dbReference type="OMA" id="MFEPEKD"/>
<feature type="region of interest" description="Disordered" evidence="1">
    <location>
        <begin position="1"/>
        <end position="93"/>
    </location>
</feature>
<feature type="compositionally biased region" description="Polar residues" evidence="1">
    <location>
        <begin position="34"/>
        <end position="48"/>
    </location>
</feature>